<comment type="caution">
    <text evidence="8">The sequence shown here is derived from an EMBL/GenBank/DDBJ whole genome shotgun (WGS) entry which is preliminary data.</text>
</comment>
<dbReference type="EMBL" id="JACRYL010000035">
    <property type="protein sequence ID" value="MBC6113085.1"/>
    <property type="molecule type" value="Genomic_DNA"/>
</dbReference>
<comment type="subunit">
    <text evidence="1">Homotetramer.</text>
</comment>
<comment type="similarity">
    <text evidence="6">Belongs to the aldehyde dehydrogenase family.</text>
</comment>
<dbReference type="Gene3D" id="3.40.605.10">
    <property type="entry name" value="Aldehyde Dehydrogenase, Chain A, domain 1"/>
    <property type="match status" value="1"/>
</dbReference>
<dbReference type="Gene3D" id="3.40.309.10">
    <property type="entry name" value="Aldehyde Dehydrogenase, Chain A, domain 2"/>
    <property type="match status" value="1"/>
</dbReference>
<dbReference type="InterPro" id="IPR016162">
    <property type="entry name" value="Ald_DH_N"/>
</dbReference>
<dbReference type="InterPro" id="IPR016163">
    <property type="entry name" value="Ald_DH_C"/>
</dbReference>
<gene>
    <name evidence="8" type="ORF">H7U22_21925</name>
</gene>
<evidence type="ECO:0000313" key="9">
    <source>
        <dbReference type="Proteomes" id="UP000652755"/>
    </source>
</evidence>
<proteinExistence type="inferred from homology"/>
<evidence type="ECO:0000256" key="1">
    <source>
        <dbReference type="ARBA" id="ARBA00011881"/>
    </source>
</evidence>
<protein>
    <recommendedName>
        <fullName evidence="4">aldehyde dehydrogenase (NAD(+))</fullName>
        <ecNumber evidence="4">1.2.1.3</ecNumber>
    </recommendedName>
</protein>
<dbReference type="Pfam" id="PF00171">
    <property type="entry name" value="Aldedh"/>
    <property type="match status" value="1"/>
</dbReference>
<evidence type="ECO:0000256" key="6">
    <source>
        <dbReference type="RuleBase" id="RU003345"/>
    </source>
</evidence>
<keyword evidence="3" id="KW-0520">NAD</keyword>
<evidence type="ECO:0000313" key="8">
    <source>
        <dbReference type="EMBL" id="MBC6113085.1"/>
    </source>
</evidence>
<accession>A0ABR7KY88</accession>
<name>A0ABR7KY88_9SPHI</name>
<reference evidence="8 9" key="1">
    <citation type="submission" date="2020-08" db="EMBL/GenBank/DDBJ databases">
        <authorList>
            <person name="Sun Q."/>
            <person name="Inoue M."/>
        </authorList>
    </citation>
    <scope>NUCLEOTIDE SEQUENCE [LARGE SCALE GENOMIC DNA]</scope>
    <source>
        <strain evidence="8 9">CCM 8938</strain>
    </source>
</reference>
<dbReference type="InterPro" id="IPR015590">
    <property type="entry name" value="Aldehyde_DH_dom"/>
</dbReference>
<dbReference type="InterPro" id="IPR016161">
    <property type="entry name" value="Ald_DH/histidinol_DH"/>
</dbReference>
<dbReference type="PROSITE" id="PS00687">
    <property type="entry name" value="ALDEHYDE_DEHYDR_GLU"/>
    <property type="match status" value="1"/>
</dbReference>
<dbReference type="PANTHER" id="PTHR43521:SF1">
    <property type="entry name" value="ALPHA-AMINOADIPIC SEMIALDEHYDE DEHYDROGENASE"/>
    <property type="match status" value="1"/>
</dbReference>
<dbReference type="CDD" id="cd07130">
    <property type="entry name" value="ALDH_F7_AASADH"/>
    <property type="match status" value="1"/>
</dbReference>
<evidence type="ECO:0000256" key="4">
    <source>
        <dbReference type="ARBA" id="ARBA00024226"/>
    </source>
</evidence>
<dbReference type="InterPro" id="IPR044638">
    <property type="entry name" value="ALDH7A1-like"/>
</dbReference>
<feature type="domain" description="Aldehyde dehydrogenase" evidence="7">
    <location>
        <begin position="31"/>
        <end position="494"/>
    </location>
</feature>
<dbReference type="Proteomes" id="UP000652755">
    <property type="component" value="Unassembled WGS sequence"/>
</dbReference>
<feature type="active site" evidence="5">
    <location>
        <position position="266"/>
    </location>
</feature>
<evidence type="ECO:0000256" key="2">
    <source>
        <dbReference type="ARBA" id="ARBA00023002"/>
    </source>
</evidence>
<evidence type="ECO:0000259" key="7">
    <source>
        <dbReference type="Pfam" id="PF00171"/>
    </source>
</evidence>
<dbReference type="InterPro" id="IPR029510">
    <property type="entry name" value="Ald_DH_CS_GLU"/>
</dbReference>
<dbReference type="SUPFAM" id="SSF53720">
    <property type="entry name" value="ALDH-like"/>
    <property type="match status" value="1"/>
</dbReference>
<keyword evidence="2 6" id="KW-0560">Oxidoreductase</keyword>
<evidence type="ECO:0000256" key="5">
    <source>
        <dbReference type="PROSITE-ProRule" id="PRU10007"/>
    </source>
</evidence>
<dbReference type="RefSeq" id="WP_187073505.1">
    <property type="nucleotide sequence ID" value="NZ_JACRYL010000035.1"/>
</dbReference>
<keyword evidence="9" id="KW-1185">Reference proteome</keyword>
<evidence type="ECO:0000256" key="3">
    <source>
        <dbReference type="ARBA" id="ARBA00023027"/>
    </source>
</evidence>
<dbReference type="PANTHER" id="PTHR43521">
    <property type="entry name" value="ALPHA-AMINOADIPIC SEMIALDEHYDE DEHYDROGENASE"/>
    <property type="match status" value="1"/>
</dbReference>
<organism evidence="8 9">
    <name type="scientific">Pedobacter fastidiosus</name>
    <dbReference type="NCBI Taxonomy" id="2765361"/>
    <lineage>
        <taxon>Bacteria</taxon>
        <taxon>Pseudomonadati</taxon>
        <taxon>Bacteroidota</taxon>
        <taxon>Sphingobacteriia</taxon>
        <taxon>Sphingobacteriales</taxon>
        <taxon>Sphingobacteriaceae</taxon>
        <taxon>Pedobacter</taxon>
    </lineage>
</organism>
<sequence length="513" mass="55221">MRTDIQSILNKLGIKAENAAFSTGSIWGGDSNSKSIESFSPVDGKIIASAKVATSADYDAVVKKSQEAFNYWRTIPAPKRGDIVRQFGDALRVNKDTLGTLVSYEMGKSLQEGFGEVQEMIDICDFAVGLSRQLYGLTMHSERPNHRMYEQWHPLGIVGIISAFNFPVAVWSWNTALALVCGNVCIWKPSEKTPLTAVACQHIIAKVFKENDVPEGVCNLIVGDREVGELMANDGRVALISATGSTRMGKAVGAAVGARLGKSLLELGGNNAIIISEHADLDMSLIGAVFGAVGTAGQRCTSTRRLIIHEAVYDAFAAKLVKAYVQLRIGDPLDQNNHVGPLIDKDAVSSYLDSIEKCKDEGGKFLVEGGVLEGEAYTSGCYVKPCIAEVKNDFKIVQHETFAPILYLIKYKTLDEAIALQNGVPQGLSSAIMTLNLREAEQFLSFQGSDCGIANVNIGTSGAEIGGAFGGEKETGGGRESGSDAWRAYMRRQTNTINYSNTLPLAQGIKFDL</sequence>
<dbReference type="EC" id="1.2.1.3" evidence="4"/>